<dbReference type="SUPFAM" id="SSF46785">
    <property type="entry name" value="Winged helix' DNA-binding domain"/>
    <property type="match status" value="1"/>
</dbReference>
<reference evidence="6" key="1">
    <citation type="submission" date="2017-02" db="EMBL/GenBank/DDBJ databases">
        <authorList>
            <person name="Varghese N."/>
            <person name="Submissions S."/>
        </authorList>
    </citation>
    <scope>NUCLEOTIDE SEQUENCE [LARGE SCALE GENOMIC DNA]</scope>
    <source>
        <strain evidence="6">DSM 23966</strain>
    </source>
</reference>
<feature type="domain" description="HTH gntR-type" evidence="4">
    <location>
        <begin position="8"/>
        <end position="76"/>
    </location>
</feature>
<dbReference type="SMART" id="SM00345">
    <property type="entry name" value="HTH_GNTR"/>
    <property type="match status" value="1"/>
</dbReference>
<dbReference type="SMART" id="SM00866">
    <property type="entry name" value="UTRA"/>
    <property type="match status" value="1"/>
</dbReference>
<protein>
    <submittedName>
        <fullName evidence="5">GntR family transcriptional regulator</fullName>
    </submittedName>
</protein>
<evidence type="ECO:0000259" key="4">
    <source>
        <dbReference type="PROSITE" id="PS50949"/>
    </source>
</evidence>
<dbReference type="InterPro" id="IPR036390">
    <property type="entry name" value="WH_DNA-bd_sf"/>
</dbReference>
<dbReference type="Gene3D" id="1.10.10.10">
    <property type="entry name" value="Winged helix-like DNA-binding domain superfamily/Winged helix DNA-binding domain"/>
    <property type="match status" value="1"/>
</dbReference>
<evidence type="ECO:0000313" key="5">
    <source>
        <dbReference type="EMBL" id="SKA99879.1"/>
    </source>
</evidence>
<dbReference type="GO" id="GO:0045892">
    <property type="term" value="P:negative regulation of DNA-templated transcription"/>
    <property type="evidence" value="ECO:0007669"/>
    <property type="project" value="TreeGrafter"/>
</dbReference>
<dbReference type="SUPFAM" id="SSF64288">
    <property type="entry name" value="Chorismate lyase-like"/>
    <property type="match status" value="1"/>
</dbReference>
<proteinExistence type="predicted"/>
<keyword evidence="2" id="KW-0238">DNA-binding</keyword>
<dbReference type="Pfam" id="PF00392">
    <property type="entry name" value="GntR"/>
    <property type="match status" value="1"/>
</dbReference>
<organism evidence="5 6">
    <name type="scientific">Sporosarcina newyorkensis</name>
    <dbReference type="NCBI Taxonomy" id="759851"/>
    <lineage>
        <taxon>Bacteria</taxon>
        <taxon>Bacillati</taxon>
        <taxon>Bacillota</taxon>
        <taxon>Bacilli</taxon>
        <taxon>Bacillales</taxon>
        <taxon>Caryophanaceae</taxon>
        <taxon>Sporosarcina</taxon>
    </lineage>
</organism>
<dbReference type="GO" id="GO:0003677">
    <property type="term" value="F:DNA binding"/>
    <property type="evidence" value="ECO:0007669"/>
    <property type="project" value="UniProtKB-KW"/>
</dbReference>
<dbReference type="AlphaFoldDB" id="A0A1T4YDL9"/>
<dbReference type="InterPro" id="IPR028978">
    <property type="entry name" value="Chorismate_lyase_/UTRA_dom_sf"/>
</dbReference>
<gene>
    <name evidence="5" type="ORF">SAMN04244570_2337</name>
</gene>
<dbReference type="CDD" id="cd07377">
    <property type="entry name" value="WHTH_GntR"/>
    <property type="match status" value="1"/>
</dbReference>
<accession>A0A1T4YDL9</accession>
<dbReference type="Pfam" id="PF07702">
    <property type="entry name" value="UTRA"/>
    <property type="match status" value="1"/>
</dbReference>
<evidence type="ECO:0000256" key="2">
    <source>
        <dbReference type="ARBA" id="ARBA00023125"/>
    </source>
</evidence>
<dbReference type="InterPro" id="IPR000524">
    <property type="entry name" value="Tscrpt_reg_HTH_GntR"/>
</dbReference>
<dbReference type="Proteomes" id="UP000190042">
    <property type="component" value="Unassembled WGS sequence"/>
</dbReference>
<dbReference type="PANTHER" id="PTHR44846:SF17">
    <property type="entry name" value="GNTR-FAMILY TRANSCRIPTIONAL REGULATOR"/>
    <property type="match status" value="1"/>
</dbReference>
<dbReference type="InterPro" id="IPR036388">
    <property type="entry name" value="WH-like_DNA-bd_sf"/>
</dbReference>
<evidence type="ECO:0000256" key="3">
    <source>
        <dbReference type="ARBA" id="ARBA00023163"/>
    </source>
</evidence>
<sequence length="241" mass="27503">MFVKKDPRHLYVQVIERLKKDIESGLFQEHERLPSEAKLSELLGVSRATLREALRVLEEEKVIFRKHGVGTFVTSQPMVLSGIEQLSSITTMIHNANMEPGTIVQNLSIIPLTEELTERFKTNDKKIVQIKRIRTADGEPVVYCVDHVLLECLPDGLESQLDASLFDTIERSGMTRIGQAVAEIEPISYHPEAFKALSCDTSQSLLSLSQEHFSEEGKMVLYSENYFRADKFKFHVVRRRV</sequence>
<keyword evidence="6" id="KW-1185">Reference proteome</keyword>
<dbReference type="InterPro" id="IPR050679">
    <property type="entry name" value="Bact_HTH_transcr_reg"/>
</dbReference>
<dbReference type="InterPro" id="IPR011663">
    <property type="entry name" value="UTRA"/>
</dbReference>
<dbReference type="EMBL" id="FUYJ01000004">
    <property type="protein sequence ID" value="SKA99879.1"/>
    <property type="molecule type" value="Genomic_DNA"/>
</dbReference>
<dbReference type="PANTHER" id="PTHR44846">
    <property type="entry name" value="MANNOSYL-D-GLYCERATE TRANSPORT/METABOLISM SYSTEM REPRESSOR MNGR-RELATED"/>
    <property type="match status" value="1"/>
</dbReference>
<evidence type="ECO:0000313" key="6">
    <source>
        <dbReference type="Proteomes" id="UP000190042"/>
    </source>
</evidence>
<dbReference type="Gene3D" id="3.40.1410.10">
    <property type="entry name" value="Chorismate lyase-like"/>
    <property type="match status" value="1"/>
</dbReference>
<keyword evidence="1" id="KW-0805">Transcription regulation</keyword>
<keyword evidence="3" id="KW-0804">Transcription</keyword>
<name>A0A1T4YDL9_9BACL</name>
<dbReference type="PROSITE" id="PS50949">
    <property type="entry name" value="HTH_GNTR"/>
    <property type="match status" value="1"/>
</dbReference>
<evidence type="ECO:0000256" key="1">
    <source>
        <dbReference type="ARBA" id="ARBA00023015"/>
    </source>
</evidence>
<dbReference type="PRINTS" id="PR00035">
    <property type="entry name" value="HTHGNTR"/>
</dbReference>
<dbReference type="RefSeq" id="WP_009497337.1">
    <property type="nucleotide sequence ID" value="NZ_FUYJ01000004.1"/>
</dbReference>
<dbReference type="GO" id="GO:0003700">
    <property type="term" value="F:DNA-binding transcription factor activity"/>
    <property type="evidence" value="ECO:0007669"/>
    <property type="project" value="InterPro"/>
</dbReference>